<keyword evidence="2" id="KW-0732">Signal</keyword>
<comment type="similarity">
    <text evidence="1">Belongs to the copper/topaquinone oxidase family.</text>
</comment>
<keyword evidence="1" id="KW-0560">Oxidoreductase</keyword>
<evidence type="ECO:0000256" key="1">
    <source>
        <dbReference type="RuleBase" id="RU000672"/>
    </source>
</evidence>
<name>A0ABY9MM39_9GAMM</name>
<organism evidence="4 5">
    <name type="scientific">Thiothrix lacustris</name>
    <dbReference type="NCBI Taxonomy" id="525917"/>
    <lineage>
        <taxon>Bacteria</taxon>
        <taxon>Pseudomonadati</taxon>
        <taxon>Pseudomonadota</taxon>
        <taxon>Gammaproteobacteria</taxon>
        <taxon>Thiotrichales</taxon>
        <taxon>Thiotrichaceae</taxon>
        <taxon>Thiothrix</taxon>
    </lineage>
</organism>
<dbReference type="InterPro" id="IPR015798">
    <property type="entry name" value="Cu_amine_oxidase_C"/>
</dbReference>
<dbReference type="PANTHER" id="PTHR10638">
    <property type="entry name" value="COPPER AMINE OXIDASE"/>
    <property type="match status" value="1"/>
</dbReference>
<keyword evidence="5" id="KW-1185">Reference proteome</keyword>
<dbReference type="Proteomes" id="UP001236657">
    <property type="component" value="Chromosome"/>
</dbReference>
<sequence>MKTIIYSYSALALLAISGFLPNSVQAAEFCADQYYVDATLPNQSRWDMCWEHRNREGVVLHHIHYTPPNGQRRMVLFQAALAQIHVPYDDNGARYHDVSDYGLGGNYMTTLTSQECAGGELLNYSGKNIICKQVSARDDAYSADGDRLQGDALNLFSVSAIGAYNYIPEWRFLDDGAIEPSVGATGALQRFGTSSIAQHGWLLASDKIGIAHLHNFFWKLDFDLGGTGSDDAVEEINYTQSNGKMARTNTRFTTEAARSVDSAQLRSWRVVDTNLKNAKGLPMSYEIQLPESGQRDVGPTSEPFTHNDFYVTKQKSCELFASHNPTTDGCADNLSAFVDGESIVGQDIVVWPSTTFYHMPRAEDAPRMDAHWSHIRIIPRDWHDKNPLSNSAETTAVVTPPPPPTNGTVSNNASGISVNGNLSDWGSLTSFGADPDEITGANNKLNWLQGWVANDAERVYLAYQTKDAIDTSGFWGYQAYLDSDSSATTGYKTGALGADYLQEGANLWRYSGDGSSWSWTYQGTMDSKVSGNNAEFSFPRSWLGNSTELRLMFWGNNAAFGGDAKDVYPDGAFTSTATTRYFTYQMHVPTSTGTTGITNPVSPLSVDGNLNDWNNLTSFGLDPNDVSGANNTLDWQEGWMAHSSNDVYLAYRTRNAVDTNGFWGYQVYLDTDSNTSSGYQNGAVGAEYMLEGSTLWRYTGDGSSWSWVVQGSTTVGTSGQTAEFSLPRSWLGNPSTLRVMFRGNNAAFGGTAEDAYPNDTATPRYFAYRFQ</sequence>
<dbReference type="RefSeq" id="WP_308893992.1">
    <property type="nucleotide sequence ID" value="NZ_CP133218.1"/>
</dbReference>
<feature type="signal peptide" evidence="2">
    <location>
        <begin position="1"/>
        <end position="26"/>
    </location>
</feature>
<dbReference type="Gene3D" id="2.70.98.20">
    <property type="entry name" value="Copper amine oxidase, catalytic domain"/>
    <property type="match status" value="1"/>
</dbReference>
<protein>
    <recommendedName>
        <fullName evidence="1">Amine oxidase</fullName>
        <ecNumber evidence="1">1.4.3.-</ecNumber>
    </recommendedName>
</protein>
<reference evidence="4 5" key="1">
    <citation type="submission" date="2023-08" db="EMBL/GenBank/DDBJ databases">
        <title>New molecular markers tilS and rpoB for phylogenetic and monitoring studies of the genus Thiothrix biodiversity.</title>
        <authorList>
            <person name="Ravin N.V."/>
            <person name="Smolyakov D."/>
            <person name="Markov N.D."/>
            <person name="Beletsky A.V."/>
            <person name="Mardanov A.V."/>
            <person name="Rudenko T.S."/>
            <person name="Grabovich M.Y."/>
        </authorList>
    </citation>
    <scope>NUCLEOTIDE SEQUENCE [LARGE SCALE GENOMIC DNA]</scope>
    <source>
        <strain evidence="4 5">MK1</strain>
    </source>
</reference>
<evidence type="ECO:0000259" key="3">
    <source>
        <dbReference type="Pfam" id="PF01179"/>
    </source>
</evidence>
<gene>
    <name evidence="4" type="ORF">RCF98_12080</name>
</gene>
<evidence type="ECO:0000256" key="2">
    <source>
        <dbReference type="SAM" id="SignalP"/>
    </source>
</evidence>
<comment type="cofactor">
    <cofactor evidence="1">
        <name>Cu cation</name>
        <dbReference type="ChEBI" id="CHEBI:23378"/>
    </cofactor>
    <text evidence="1">Contains 1 topaquinone per subunit.</text>
</comment>
<dbReference type="InterPro" id="IPR036460">
    <property type="entry name" value="Cu_amine_oxidase_C_sf"/>
</dbReference>
<dbReference type="SUPFAM" id="SSF49998">
    <property type="entry name" value="Amine oxidase catalytic domain"/>
    <property type="match status" value="1"/>
</dbReference>
<dbReference type="InterPro" id="IPR000269">
    <property type="entry name" value="Cu_amine_oxidase"/>
</dbReference>
<evidence type="ECO:0000313" key="5">
    <source>
        <dbReference type="Proteomes" id="UP001236657"/>
    </source>
</evidence>
<comment type="PTM">
    <text evidence="1">Topaquinone (TPQ) is generated by copper-dependent autoxidation of a specific tyrosyl residue.</text>
</comment>
<dbReference type="PANTHER" id="PTHR10638:SF20">
    <property type="entry name" value="AMINE OXIDASE"/>
    <property type="match status" value="1"/>
</dbReference>
<feature type="domain" description="Copper amine oxidase catalytic" evidence="3">
    <location>
        <begin position="148"/>
        <end position="387"/>
    </location>
</feature>
<dbReference type="EMBL" id="CP133218">
    <property type="protein sequence ID" value="WML89708.1"/>
    <property type="molecule type" value="Genomic_DNA"/>
</dbReference>
<keyword evidence="1" id="KW-0479">Metal-binding</keyword>
<keyword evidence="1" id="KW-0801">TPQ</keyword>
<dbReference type="EC" id="1.4.3.-" evidence="1"/>
<feature type="chain" id="PRO_5047549555" description="Amine oxidase" evidence="2">
    <location>
        <begin position="27"/>
        <end position="771"/>
    </location>
</feature>
<keyword evidence="1" id="KW-0186">Copper</keyword>
<dbReference type="SUPFAM" id="SSF49344">
    <property type="entry name" value="CBD9-like"/>
    <property type="match status" value="1"/>
</dbReference>
<evidence type="ECO:0000313" key="4">
    <source>
        <dbReference type="EMBL" id="WML89708.1"/>
    </source>
</evidence>
<dbReference type="Pfam" id="PF01179">
    <property type="entry name" value="Cu_amine_oxid"/>
    <property type="match status" value="1"/>
</dbReference>
<proteinExistence type="inferred from homology"/>
<accession>A0ABY9MM39</accession>